<evidence type="ECO:0000313" key="2">
    <source>
        <dbReference type="EMBL" id="CAK9073604.1"/>
    </source>
</evidence>
<gene>
    <name evidence="2" type="ORF">CCMP2556_LOCUS36256</name>
</gene>
<evidence type="ECO:0000259" key="1">
    <source>
        <dbReference type="PROSITE" id="PS50042"/>
    </source>
</evidence>
<protein>
    <recommendedName>
        <fullName evidence="1">Cyclic nucleotide-binding domain-containing protein</fullName>
    </recommendedName>
</protein>
<name>A0ABP0PCS7_9DINO</name>
<dbReference type="EMBL" id="CAXAMN010022906">
    <property type="protein sequence ID" value="CAK9073604.1"/>
    <property type="molecule type" value="Genomic_DNA"/>
</dbReference>
<proteinExistence type="predicted"/>
<reference evidence="2 3" key="1">
    <citation type="submission" date="2024-02" db="EMBL/GenBank/DDBJ databases">
        <authorList>
            <person name="Chen Y."/>
            <person name="Shah S."/>
            <person name="Dougan E. K."/>
            <person name="Thang M."/>
            <person name="Chan C."/>
        </authorList>
    </citation>
    <scope>NUCLEOTIDE SEQUENCE [LARGE SCALE GENOMIC DNA]</scope>
</reference>
<feature type="domain" description="Cyclic nucleotide-binding" evidence="1">
    <location>
        <begin position="122"/>
        <end position="158"/>
    </location>
</feature>
<keyword evidence="3" id="KW-1185">Reference proteome</keyword>
<accession>A0ABP0PCS7</accession>
<dbReference type="Proteomes" id="UP001642484">
    <property type="component" value="Unassembled WGS sequence"/>
</dbReference>
<dbReference type="InterPro" id="IPR000595">
    <property type="entry name" value="cNMP-bd_dom"/>
</dbReference>
<organism evidence="2 3">
    <name type="scientific">Durusdinium trenchii</name>
    <dbReference type="NCBI Taxonomy" id="1381693"/>
    <lineage>
        <taxon>Eukaryota</taxon>
        <taxon>Sar</taxon>
        <taxon>Alveolata</taxon>
        <taxon>Dinophyceae</taxon>
        <taxon>Suessiales</taxon>
        <taxon>Symbiodiniaceae</taxon>
        <taxon>Durusdinium</taxon>
    </lineage>
</organism>
<dbReference type="InterPro" id="IPR018490">
    <property type="entry name" value="cNMP-bd_dom_sf"/>
</dbReference>
<dbReference type="SUPFAM" id="SSF51206">
    <property type="entry name" value="cAMP-binding domain-like"/>
    <property type="match status" value="1"/>
</dbReference>
<comment type="caution">
    <text evidence="2">The sequence shown here is derived from an EMBL/GenBank/DDBJ whole genome shotgun (WGS) entry which is preliminary data.</text>
</comment>
<dbReference type="InterPro" id="IPR014710">
    <property type="entry name" value="RmlC-like_jellyroll"/>
</dbReference>
<dbReference type="Gene3D" id="2.60.120.10">
    <property type="entry name" value="Jelly Rolls"/>
    <property type="match status" value="1"/>
</dbReference>
<sequence>MSTPGCLSYRHQAFMERALQILEIPPELQRRVWLRQNREDFTRGGLRGGRDWGKGRNGGLRRHLLRDEVDSMGRRMQATTTEVIPIGCIAFNSLFEKKNLSKALENTLLVYLYRQTLVTSPHFRNKDPNYIIAVVNVLEDQVFLPGDYVVRKGEVATSQLGAIKEASNRCIASSNKCIATRNKVRY</sequence>
<dbReference type="PROSITE" id="PS50042">
    <property type="entry name" value="CNMP_BINDING_3"/>
    <property type="match status" value="1"/>
</dbReference>
<evidence type="ECO:0000313" key="3">
    <source>
        <dbReference type="Proteomes" id="UP001642484"/>
    </source>
</evidence>